<dbReference type="Pfam" id="PF21764">
    <property type="entry name" value="Invasin_D4"/>
    <property type="match status" value="1"/>
</dbReference>
<dbReference type="RefSeq" id="WP_050118179.1">
    <property type="nucleotide sequence ID" value="NZ_CAWMAB010000001.1"/>
</dbReference>
<dbReference type="InterPro" id="IPR016187">
    <property type="entry name" value="CTDL_fold"/>
</dbReference>
<comment type="similarity">
    <text evidence="1">Belongs to the intimin/invasin family.</text>
</comment>
<dbReference type="InterPro" id="IPR016186">
    <property type="entry name" value="C-type_lectin-like/link_sf"/>
</dbReference>
<protein>
    <recommendedName>
        <fullName evidence="3">Invasin</fullName>
    </recommendedName>
</protein>
<dbReference type="Gene3D" id="2.60.40.10">
    <property type="entry name" value="Immunoglobulins"/>
    <property type="match status" value="2"/>
</dbReference>
<keyword evidence="4" id="KW-0472">Membrane</keyword>
<dbReference type="EMBL" id="CPYI01000001">
    <property type="protein sequence ID" value="CNE05771.1"/>
    <property type="molecule type" value="Genomic_DNA"/>
</dbReference>
<dbReference type="SUPFAM" id="SSF56436">
    <property type="entry name" value="C-type lectin-like"/>
    <property type="match status" value="1"/>
</dbReference>
<dbReference type="InterPro" id="IPR024519">
    <property type="entry name" value="IAT_beta"/>
</dbReference>
<name>A0A0T9KJF6_YERKR</name>
<dbReference type="InterPro" id="IPR003344">
    <property type="entry name" value="Big_1_dom"/>
</dbReference>
<dbReference type="InterPro" id="IPR015217">
    <property type="entry name" value="Invasin_dom_3"/>
</dbReference>
<dbReference type="PROSITE" id="PS51127">
    <property type="entry name" value="BIG1"/>
    <property type="match status" value="1"/>
</dbReference>
<keyword evidence="4" id="KW-0812">Transmembrane</keyword>
<dbReference type="SUPFAM" id="SSF49373">
    <property type="entry name" value="Invasin/intimin cell-adhesion fragments"/>
    <property type="match status" value="3"/>
</dbReference>
<dbReference type="InterPro" id="IPR051715">
    <property type="entry name" value="Intimin-Invasin_domain"/>
</dbReference>
<organism evidence="6 7">
    <name type="scientific">Yersinia kristensenii</name>
    <dbReference type="NCBI Taxonomy" id="28152"/>
    <lineage>
        <taxon>Bacteria</taxon>
        <taxon>Pseudomonadati</taxon>
        <taxon>Pseudomonadota</taxon>
        <taxon>Gammaproteobacteria</taxon>
        <taxon>Enterobacterales</taxon>
        <taxon>Yersiniaceae</taxon>
        <taxon>Yersinia</taxon>
    </lineage>
</organism>
<evidence type="ECO:0000256" key="3">
    <source>
        <dbReference type="ARBA" id="ARBA00074571"/>
    </source>
</evidence>
<dbReference type="InterPro" id="IPR003535">
    <property type="entry name" value="Intimin/invasin_bac"/>
</dbReference>
<evidence type="ECO:0000259" key="5">
    <source>
        <dbReference type="PROSITE" id="PS51127"/>
    </source>
</evidence>
<evidence type="ECO:0000256" key="1">
    <source>
        <dbReference type="ARBA" id="ARBA00010116"/>
    </source>
</evidence>
<gene>
    <name evidence="6" type="primary">invA</name>
    <name evidence="6" type="ORF">ERS008491_00306</name>
</gene>
<dbReference type="Gene3D" id="3.10.100.10">
    <property type="entry name" value="Mannose-Binding Protein A, subunit A"/>
    <property type="match status" value="1"/>
</dbReference>
<feature type="transmembrane region" description="Helical" evidence="4">
    <location>
        <begin position="7"/>
        <end position="28"/>
    </location>
</feature>
<dbReference type="InterPro" id="IPR008964">
    <property type="entry name" value="Invasin/intimin_cell_adhesion"/>
</dbReference>
<dbReference type="GO" id="GO:0009279">
    <property type="term" value="C:cell outer membrane"/>
    <property type="evidence" value="ECO:0007669"/>
    <property type="project" value="TreeGrafter"/>
</dbReference>
<evidence type="ECO:0000256" key="2">
    <source>
        <dbReference type="ARBA" id="ARBA00057597"/>
    </source>
</evidence>
<dbReference type="Pfam" id="PF07979">
    <property type="entry name" value="Intimin_C"/>
    <property type="match status" value="1"/>
</dbReference>
<dbReference type="Pfam" id="PF09134">
    <property type="entry name" value="Invasin_D3"/>
    <property type="match status" value="1"/>
</dbReference>
<dbReference type="AlphaFoldDB" id="A0A0T9KJF6"/>
<proteinExistence type="inferred from homology"/>
<evidence type="ECO:0000313" key="6">
    <source>
        <dbReference type="EMBL" id="CNE05771.1"/>
    </source>
</evidence>
<accession>A0A0T9KJF6</accession>
<dbReference type="PANTHER" id="PTHR39576">
    <property type="entry name" value="ATTACHING AND EFFACING PROTEIN HOMOLOG-RELATED-RELATED"/>
    <property type="match status" value="1"/>
</dbReference>
<dbReference type="Gene3D" id="2.60.40.1080">
    <property type="match status" value="1"/>
</dbReference>
<sequence>MRTFIGGLTVSHIIIRVVLYLSLMLGVFNSGVSRQHPINELPLTQSHHFNSAEFDSTEHNDETVNKMINFGANLAATGNASNMARSMASDVANQEIKHWLNRFGTAQVNVNFDKKFSLNESYLDWLLPWYDSASYLFFSQLGMRNKDSRNTLNIGIGGRIFHQNWMYGFNSFYDNEMTGKNHRVGFGAEAWTDYLQLSANGYFRLSGWRPSRDFTDYNERPASGGDLRAKAYLPTLPQLGGTLIYEQYRGERVALFGKDNLQRNPYALTAGLNYTPIPLLTVGVEQRMGKSRQHETQWNVQMDYRLGESFRAQFSPSQVEGRRLLAESRYNIVERNANIVLEYQKQNNLKLTLSPALLSGQPGQVYPIDARVSTQYTLQHIVWNDAGLIAAGGKLIPVNATNYSVVLPAYKRIVQTSSVAEAQKEAELTANSYTLSATAVDINGNSSTPSALTIIVQQPQFNITSVVGGDGAPADGNTAITVEFTITNLEGQPVVGQEVVITTSNGAYPEKMTEKTDARGVVSIALTNTTAGETTVTADVVEQQSSVDIHFIVDTVLDAALSTFTVSPAEIVADGSMHSTLTFVPLNKSNIFISGIKDLSFIQSGVAVNISAISEQPDSYSATVTGNTAGDVTITPQIGATEQSGLQRKITLNPVPEITAISVNGENFATDKGFPKTTFSKATFQLVMNGNVANNTQYNWTSSYVPNVAVDNQGKVTIVYQTYGSTVKVTAKSKKFPSYTATYQFKPNLWIYSGGQSLKTALEASQICHSTDFTALIESPRATNGSRSPDGTLWGEWGSLTTYDSPEWPSGNYWTKKTSTDFVAMDMSTGALQTTSVSSAYPLCAEPQ</sequence>
<dbReference type="InterPro" id="IPR013783">
    <property type="entry name" value="Ig-like_fold"/>
</dbReference>
<evidence type="ECO:0000256" key="4">
    <source>
        <dbReference type="SAM" id="Phobius"/>
    </source>
</evidence>
<dbReference type="InterPro" id="IPR038177">
    <property type="entry name" value="IAT_beta_sf"/>
</dbReference>
<comment type="function">
    <text evidence="2">Invasin is a protein that allows enteric bacteria to penetrate cultured mammalian cells. The entry of invasin in the cell is mediated by binding several beta-1 chain integrins.</text>
</comment>
<dbReference type="PRINTS" id="PR01369">
    <property type="entry name" value="INTIMIN"/>
</dbReference>
<dbReference type="Pfam" id="PF11924">
    <property type="entry name" value="IAT_beta"/>
    <property type="match status" value="1"/>
</dbReference>
<reference evidence="6 7" key="1">
    <citation type="submission" date="2015-03" db="EMBL/GenBank/DDBJ databases">
        <authorList>
            <person name="Murphy D."/>
        </authorList>
    </citation>
    <scope>NUCLEOTIDE SEQUENCE [LARGE SCALE GENOMIC DNA]</scope>
    <source>
        <strain evidence="6 7">FCF326</strain>
    </source>
</reference>
<dbReference type="Pfam" id="PF02369">
    <property type="entry name" value="Big_1"/>
    <property type="match status" value="1"/>
</dbReference>
<dbReference type="PANTHER" id="PTHR39576:SF2">
    <property type="entry name" value="ATTACHING AND EFFACING PROTEIN HOMOLOG-RELATED"/>
    <property type="match status" value="1"/>
</dbReference>
<keyword evidence="4" id="KW-1133">Transmembrane helix</keyword>
<dbReference type="SMART" id="SM00634">
    <property type="entry name" value="BID_1"/>
    <property type="match status" value="2"/>
</dbReference>
<feature type="domain" description="Big-1" evidence="5">
    <location>
        <begin position="462"/>
        <end position="552"/>
    </location>
</feature>
<dbReference type="GO" id="GO:0007155">
    <property type="term" value="P:cell adhesion"/>
    <property type="evidence" value="ECO:0007669"/>
    <property type="project" value="InterPro"/>
</dbReference>
<evidence type="ECO:0000313" key="7">
    <source>
        <dbReference type="Proteomes" id="UP000045824"/>
    </source>
</evidence>
<dbReference type="InterPro" id="IPR048658">
    <property type="entry name" value="Invasin_D4"/>
</dbReference>
<dbReference type="SUPFAM" id="SSF56935">
    <property type="entry name" value="Porins"/>
    <property type="match status" value="1"/>
</dbReference>
<dbReference type="Gene3D" id="2.40.160.160">
    <property type="entry name" value="Inverse autotransporter, beta-domain"/>
    <property type="match status" value="1"/>
</dbReference>
<dbReference type="FunFam" id="2.40.160.160:FF:000001">
    <property type="entry name" value="Intimin-like inverse autotransporter SinH"/>
    <property type="match status" value="1"/>
</dbReference>
<dbReference type="Proteomes" id="UP000045824">
    <property type="component" value="Unassembled WGS sequence"/>
</dbReference>
<dbReference type="InterPro" id="IPR013117">
    <property type="entry name" value="Intimin_C"/>
</dbReference>